<dbReference type="GO" id="GO:1990456">
    <property type="term" value="P:mitochondrion-endoplasmic reticulum membrane tethering"/>
    <property type="evidence" value="ECO:0007669"/>
    <property type="project" value="TreeGrafter"/>
</dbReference>
<keyword evidence="3 9" id="KW-1000">Mitochondrion outer membrane</keyword>
<dbReference type="EMBL" id="ML995876">
    <property type="protein sequence ID" value="KAF2766184.1"/>
    <property type="molecule type" value="Genomic_DNA"/>
</dbReference>
<dbReference type="GO" id="GO:0005789">
    <property type="term" value="C:endoplasmic reticulum membrane"/>
    <property type="evidence" value="ECO:0007669"/>
    <property type="project" value="UniProtKB-SubCell"/>
</dbReference>
<dbReference type="Pfam" id="PF26544">
    <property type="entry name" value="Mdm12"/>
    <property type="match status" value="2"/>
</dbReference>
<comment type="subcellular location">
    <subcellularLocation>
        <location evidence="1">Membrane</location>
    </subcellularLocation>
    <subcellularLocation>
        <location evidence="9">Mitochondrion outer membrane</location>
        <topology evidence="9">Peripheral membrane protein</topology>
        <orientation evidence="9">Cytoplasmic side</orientation>
    </subcellularLocation>
    <subcellularLocation>
        <location evidence="9">Endoplasmic reticulum membrane</location>
        <topology evidence="9">Peripheral membrane protein</topology>
        <orientation evidence="9">Cytoplasmic side</orientation>
    </subcellularLocation>
    <text evidence="9">The ERMES/MDM complex localizes to a few discrete foci (around 10 per single cell), that represent mitochondria-endoplasmic reticulum junctions. These foci are often found next to mtDNA nucleoids.</text>
</comment>
<dbReference type="CDD" id="cd21672">
    <property type="entry name" value="SMP_Mdm12"/>
    <property type="match status" value="1"/>
</dbReference>
<evidence type="ECO:0000256" key="8">
    <source>
        <dbReference type="ARBA" id="ARBA00023136"/>
    </source>
</evidence>
<feature type="domain" description="SMP-LTD" evidence="11">
    <location>
        <begin position="35"/>
        <end position="405"/>
    </location>
</feature>
<evidence type="ECO:0000256" key="2">
    <source>
        <dbReference type="ARBA" id="ARBA00022448"/>
    </source>
</evidence>
<dbReference type="HAMAP" id="MF_03104">
    <property type="entry name" value="Mdm12"/>
    <property type="match status" value="1"/>
</dbReference>
<keyword evidence="6" id="KW-0446">Lipid-binding</keyword>
<evidence type="ECO:0000256" key="4">
    <source>
        <dbReference type="ARBA" id="ARBA00022824"/>
    </source>
</evidence>
<feature type="compositionally biased region" description="Low complexity" evidence="10">
    <location>
        <begin position="217"/>
        <end position="231"/>
    </location>
</feature>
<dbReference type="GO" id="GO:0015914">
    <property type="term" value="P:phospholipid transport"/>
    <property type="evidence" value="ECO:0007669"/>
    <property type="project" value="TreeGrafter"/>
</dbReference>
<sequence length="458" mass="48783">MAKNAIAAVAAIEQRSVLRPELAVGIISYTNHASMSVDIDWQTLTEGPDGAALAETIRAFVHERFQHVTLPKLIRSVKCHAFEFGTIPPQIVLKDICDPLPDFYEDDDNGDAIEDDNEPVANLEKVTEHVRGPTVHTRDDGPPRQSSKVDPLGHNESPSLARGATPGMLGGTSNLGYFHMPLSAGLSGTATPLAAVAGARFRNGPAPPSEEHHHAESFSSISPASSATDPSRPTSRDASSYFDHRGASAAVSDGSGTESPPAGDRDHELSLTAEVFLDYPMPSFVGIPLKLNITGLTFDGVGIMAYIKKRAHLCFLAPEDADALVGGDGSVVCPDAGTTDTADSRPSKVGGLLEDIKIESEMGETDSGKQVLKNMGKIEKFILEQVQRIFEDEFVYPSYWTFLCDTAGRQLQCGFHPRMQPGEGGAPGTKAPANALRAAAPARTSFAAVDGRREGGWL</sequence>
<comment type="function">
    <text evidence="9">Component of the ERMES/MDM complex, which serves as a molecular tether to connect the endoplasmic reticulum (ER) and mitochondria. Components of this complex are involved in the control of mitochondrial shape and protein biogenesis, and function in nonvesicular lipid trafficking between the ER and mitochondria. MDM12 is required for the interaction of the ER-resident membrane protein MMM1 and the outer mitochondrial membrane-resident beta-barrel protein MDM10. The MDM12-MMM1 subcomplex functions in the major beta-barrel assembly pathway that is responsible for biogenesis of all mitochondrial outer membrane beta-barrel proteins, and acts in a late step after the SAM complex. The MDM10-MDM12-MMM1 subcomplex further acts in the TOM40-specific pathway after the action of the MDM12-MMM1 complex. Essential for establishing and maintaining the structure of mitochondria and maintenance of mtDNA nucleoids.</text>
</comment>
<evidence type="ECO:0000256" key="9">
    <source>
        <dbReference type="HAMAP-Rule" id="MF_03104"/>
    </source>
</evidence>
<gene>
    <name evidence="9" type="primary">MDM12</name>
    <name evidence="12" type="ORF">EJ03DRAFT_338550</name>
</gene>
<keyword evidence="2" id="KW-0813">Transport</keyword>
<dbReference type="Proteomes" id="UP000799436">
    <property type="component" value="Unassembled WGS sequence"/>
</dbReference>
<dbReference type="GO" id="GO:0032865">
    <property type="term" value="C:ERMES complex"/>
    <property type="evidence" value="ECO:0007669"/>
    <property type="project" value="UniProtKB-UniRule"/>
</dbReference>
<organism evidence="12 13">
    <name type="scientific">Teratosphaeria nubilosa</name>
    <dbReference type="NCBI Taxonomy" id="161662"/>
    <lineage>
        <taxon>Eukaryota</taxon>
        <taxon>Fungi</taxon>
        <taxon>Dikarya</taxon>
        <taxon>Ascomycota</taxon>
        <taxon>Pezizomycotina</taxon>
        <taxon>Dothideomycetes</taxon>
        <taxon>Dothideomycetidae</taxon>
        <taxon>Mycosphaerellales</taxon>
        <taxon>Teratosphaeriaceae</taxon>
        <taxon>Teratosphaeria</taxon>
    </lineage>
</organism>
<dbReference type="InterPro" id="IPR027532">
    <property type="entry name" value="Mdm12"/>
</dbReference>
<accession>A0A6G1L1S3</accession>
<dbReference type="PROSITE" id="PS51847">
    <property type="entry name" value="SMP"/>
    <property type="match status" value="1"/>
</dbReference>
<dbReference type="PANTHER" id="PTHR28204">
    <property type="entry name" value="MITOCHONDRIAL DISTRIBUTION AND MORPHOLOGY PROTEIN 12"/>
    <property type="match status" value="1"/>
</dbReference>
<evidence type="ECO:0000313" key="13">
    <source>
        <dbReference type="Proteomes" id="UP000799436"/>
    </source>
</evidence>
<protein>
    <recommendedName>
        <fullName evidence="9">Mitochondrial distribution and morphology protein 12</fullName>
    </recommendedName>
    <alternativeName>
        <fullName evidence="9">Mitochondrial inheritance component MDM12</fullName>
    </alternativeName>
</protein>
<keyword evidence="13" id="KW-1185">Reference proteome</keyword>
<dbReference type="OrthoDB" id="3356905at2759"/>
<evidence type="ECO:0000256" key="1">
    <source>
        <dbReference type="ARBA" id="ARBA00004370"/>
    </source>
</evidence>
<proteinExistence type="inferred from homology"/>
<keyword evidence="8 9" id="KW-0472">Membrane</keyword>
<evidence type="ECO:0000256" key="7">
    <source>
        <dbReference type="ARBA" id="ARBA00023128"/>
    </source>
</evidence>
<dbReference type="AlphaFoldDB" id="A0A6G1L1S3"/>
<feature type="region of interest" description="Disordered" evidence="10">
    <location>
        <begin position="247"/>
        <end position="266"/>
    </location>
</feature>
<comment type="similarity">
    <text evidence="9">Belongs to the MDM12 family.</text>
</comment>
<evidence type="ECO:0000313" key="12">
    <source>
        <dbReference type="EMBL" id="KAF2766184.1"/>
    </source>
</evidence>
<evidence type="ECO:0000256" key="5">
    <source>
        <dbReference type="ARBA" id="ARBA00023055"/>
    </source>
</evidence>
<reference evidence="12" key="1">
    <citation type="journal article" date="2020" name="Stud. Mycol.">
        <title>101 Dothideomycetes genomes: a test case for predicting lifestyles and emergence of pathogens.</title>
        <authorList>
            <person name="Haridas S."/>
            <person name="Albert R."/>
            <person name="Binder M."/>
            <person name="Bloem J."/>
            <person name="Labutti K."/>
            <person name="Salamov A."/>
            <person name="Andreopoulos B."/>
            <person name="Baker S."/>
            <person name="Barry K."/>
            <person name="Bills G."/>
            <person name="Bluhm B."/>
            <person name="Cannon C."/>
            <person name="Castanera R."/>
            <person name="Culley D."/>
            <person name="Daum C."/>
            <person name="Ezra D."/>
            <person name="Gonzalez J."/>
            <person name="Henrissat B."/>
            <person name="Kuo A."/>
            <person name="Liang C."/>
            <person name="Lipzen A."/>
            <person name="Lutzoni F."/>
            <person name="Magnuson J."/>
            <person name="Mondo S."/>
            <person name="Nolan M."/>
            <person name="Ohm R."/>
            <person name="Pangilinan J."/>
            <person name="Park H.-J."/>
            <person name="Ramirez L."/>
            <person name="Alfaro M."/>
            <person name="Sun H."/>
            <person name="Tritt A."/>
            <person name="Yoshinaga Y."/>
            <person name="Zwiers L.-H."/>
            <person name="Turgeon B."/>
            <person name="Goodwin S."/>
            <person name="Spatafora J."/>
            <person name="Crous P."/>
            <person name="Grigoriev I."/>
        </authorList>
    </citation>
    <scope>NUCLEOTIDE SEQUENCE</scope>
    <source>
        <strain evidence="12">CBS 116005</strain>
    </source>
</reference>
<keyword evidence="5" id="KW-0445">Lipid transport</keyword>
<dbReference type="PANTHER" id="PTHR28204:SF1">
    <property type="entry name" value="MITOCHONDRIAL DISTRIBUTION AND MORPHOLOGY PROTEIN 12"/>
    <property type="match status" value="1"/>
</dbReference>
<dbReference type="InterPro" id="IPR031468">
    <property type="entry name" value="SMP_LBD"/>
</dbReference>
<dbReference type="GO" id="GO:0045040">
    <property type="term" value="P:protein insertion into mitochondrial outer membrane"/>
    <property type="evidence" value="ECO:0007669"/>
    <property type="project" value="UniProtKB-UniRule"/>
</dbReference>
<comment type="subunit">
    <text evidence="9">Component of the ER-mitochondria encounter structure (ERMES) or MDM complex, composed of MMM1, MDM10, MDM12 and MDM34. A MMM1 homodimer associates with one molecule of MDM12 on each side in a pairwise head-to-tail manner, and the SMP-LTD domains of MMM1 and MDM12 generate a continuous hydrophobic tunnel for phospholipid trafficking.</text>
</comment>
<feature type="compositionally biased region" description="Basic and acidic residues" evidence="10">
    <location>
        <begin position="127"/>
        <end position="142"/>
    </location>
</feature>
<feature type="region of interest" description="Disordered" evidence="10">
    <location>
        <begin position="200"/>
        <end position="240"/>
    </location>
</feature>
<feature type="region of interest" description="Disordered" evidence="10">
    <location>
        <begin position="127"/>
        <end position="167"/>
    </location>
</feature>
<evidence type="ECO:0000256" key="6">
    <source>
        <dbReference type="ARBA" id="ARBA00023121"/>
    </source>
</evidence>
<evidence type="ECO:0000256" key="3">
    <source>
        <dbReference type="ARBA" id="ARBA00022787"/>
    </source>
</evidence>
<evidence type="ECO:0000259" key="11">
    <source>
        <dbReference type="PROSITE" id="PS51847"/>
    </source>
</evidence>
<keyword evidence="4 9" id="KW-0256">Endoplasmic reticulum</keyword>
<evidence type="ECO:0000256" key="10">
    <source>
        <dbReference type="SAM" id="MobiDB-lite"/>
    </source>
</evidence>
<name>A0A6G1L1S3_9PEZI</name>
<dbReference type="GO" id="GO:0008289">
    <property type="term" value="F:lipid binding"/>
    <property type="evidence" value="ECO:0007669"/>
    <property type="project" value="UniProtKB-KW"/>
</dbReference>
<keyword evidence="7 9" id="KW-0496">Mitochondrion</keyword>